<dbReference type="PANTHER" id="PTHR38705:SF1">
    <property type="entry name" value="PROTEIN RDS1"/>
    <property type="match status" value="1"/>
</dbReference>
<evidence type="ECO:0000256" key="1">
    <source>
        <dbReference type="SAM" id="SignalP"/>
    </source>
</evidence>
<organism evidence="2 3">
    <name type="scientific">Linnemannia exigua</name>
    <dbReference type="NCBI Taxonomy" id="604196"/>
    <lineage>
        <taxon>Eukaryota</taxon>
        <taxon>Fungi</taxon>
        <taxon>Fungi incertae sedis</taxon>
        <taxon>Mucoromycota</taxon>
        <taxon>Mortierellomycotina</taxon>
        <taxon>Mortierellomycetes</taxon>
        <taxon>Mortierellales</taxon>
        <taxon>Mortierellaceae</taxon>
        <taxon>Linnemannia</taxon>
    </lineage>
</organism>
<dbReference type="Pfam" id="PF13668">
    <property type="entry name" value="Ferritin_2"/>
    <property type="match status" value="1"/>
</dbReference>
<feature type="chain" id="PRO_5042258152" evidence="1">
    <location>
        <begin position="22"/>
        <end position="296"/>
    </location>
</feature>
<dbReference type="CDD" id="cd00657">
    <property type="entry name" value="Ferritin_like"/>
    <property type="match status" value="1"/>
</dbReference>
<dbReference type="Proteomes" id="UP001194580">
    <property type="component" value="Unassembled WGS sequence"/>
</dbReference>
<dbReference type="InterPro" id="IPR009078">
    <property type="entry name" value="Ferritin-like_SF"/>
</dbReference>
<dbReference type="InterPro" id="IPR039254">
    <property type="entry name" value="Rds1"/>
</dbReference>
<keyword evidence="3" id="KW-1185">Reference proteome</keyword>
<protein>
    <submittedName>
        <fullName evidence="2">Uncharacterized protein</fullName>
    </submittedName>
</protein>
<evidence type="ECO:0000313" key="2">
    <source>
        <dbReference type="EMBL" id="KAG0277666.1"/>
    </source>
</evidence>
<feature type="signal peptide" evidence="1">
    <location>
        <begin position="1"/>
        <end position="21"/>
    </location>
</feature>
<keyword evidence="1" id="KW-0732">Signal</keyword>
<dbReference type="InterPro" id="IPR012347">
    <property type="entry name" value="Ferritin-like"/>
</dbReference>
<proteinExistence type="predicted"/>
<dbReference type="AlphaFoldDB" id="A0AAD4DIE3"/>
<evidence type="ECO:0000313" key="3">
    <source>
        <dbReference type="Proteomes" id="UP001194580"/>
    </source>
</evidence>
<dbReference type="SUPFAM" id="SSF47240">
    <property type="entry name" value="Ferritin-like"/>
    <property type="match status" value="1"/>
</dbReference>
<name>A0AAD4DIE3_9FUNG</name>
<sequence>MRFSIVLVAVAALAAVSFTTAAPAAPKPGSNAQTLTVLNYALTLEHLEAEFYKQGLAKFNETNFTDAGFDAKVRDRFVHIGEHESEHVATLTSVIESMKGKPVPICNYSFPMDNLTQFLAVAQALENTGVSAYLGAASGLSGDLLTAAAAITTVEARHAAYLNELWGQSGLPYAFDTALGPREIVTIASNFITSCPYKIGVNPFTQLTASLPATGSNSTKVMTSFEGNGNMTDSTFCQFLFGNNVTVSPRSECALPANANGYIFVLVTKDKTPISLAQDSNVLAGPALLFNGTHSG</sequence>
<dbReference type="Gene3D" id="1.20.1260.10">
    <property type="match status" value="1"/>
</dbReference>
<reference evidence="2" key="1">
    <citation type="journal article" date="2020" name="Fungal Divers.">
        <title>Resolving the Mortierellaceae phylogeny through synthesis of multi-gene phylogenetics and phylogenomics.</title>
        <authorList>
            <person name="Vandepol N."/>
            <person name="Liber J."/>
            <person name="Desiro A."/>
            <person name="Na H."/>
            <person name="Kennedy M."/>
            <person name="Barry K."/>
            <person name="Grigoriev I.V."/>
            <person name="Miller A.N."/>
            <person name="O'Donnell K."/>
            <person name="Stajich J.E."/>
            <person name="Bonito G."/>
        </authorList>
    </citation>
    <scope>NUCLEOTIDE SEQUENCE</scope>
    <source>
        <strain evidence="2">NRRL 28262</strain>
    </source>
</reference>
<gene>
    <name evidence="2" type="ORF">BGZ95_005556</name>
</gene>
<dbReference type="EMBL" id="JAAAIL010000257">
    <property type="protein sequence ID" value="KAG0277666.1"/>
    <property type="molecule type" value="Genomic_DNA"/>
</dbReference>
<comment type="caution">
    <text evidence="2">The sequence shown here is derived from an EMBL/GenBank/DDBJ whole genome shotgun (WGS) entry which is preliminary data.</text>
</comment>
<accession>A0AAD4DIE3</accession>
<dbReference type="PANTHER" id="PTHR38705">
    <property type="entry name" value="PROTEIN RDS1"/>
    <property type="match status" value="1"/>
</dbReference>